<dbReference type="Proteomes" id="UP001156873">
    <property type="component" value="Unassembled WGS sequence"/>
</dbReference>
<dbReference type="InterPro" id="IPR023042">
    <property type="entry name" value="Peptidase_M17_leu_NH2_pept"/>
</dbReference>
<dbReference type="PROSITE" id="PS00631">
    <property type="entry name" value="CYTOSOL_AP"/>
    <property type="match status" value="1"/>
</dbReference>
<evidence type="ECO:0000256" key="1">
    <source>
        <dbReference type="ARBA" id="ARBA00000135"/>
    </source>
</evidence>
<dbReference type="CDD" id="cd00433">
    <property type="entry name" value="Peptidase_M17"/>
    <property type="match status" value="1"/>
</dbReference>
<gene>
    <name evidence="8" type="primary">pepA</name>
    <name evidence="11" type="ORF">QFW81_00885</name>
</gene>
<feature type="binding site" evidence="8">
    <location>
        <position position="367"/>
    </location>
    <ligand>
        <name>Mn(2+)</name>
        <dbReference type="ChEBI" id="CHEBI:29035"/>
        <label>1</label>
    </ligand>
</feature>
<feature type="binding site" evidence="8">
    <location>
        <position position="288"/>
    </location>
    <ligand>
        <name>Mn(2+)</name>
        <dbReference type="ChEBI" id="CHEBI:29035"/>
        <label>1</label>
    </ligand>
</feature>
<comment type="similarity">
    <text evidence="3 8">Belongs to the peptidase M17 family.</text>
</comment>
<keyword evidence="8" id="KW-0963">Cytoplasm</keyword>
<dbReference type="EC" id="3.4.11.1" evidence="8"/>
<feature type="binding site" evidence="8">
    <location>
        <position position="367"/>
    </location>
    <ligand>
        <name>Mn(2+)</name>
        <dbReference type="ChEBI" id="CHEBI:29035"/>
        <label>2</label>
    </ligand>
</feature>
<evidence type="ECO:0000256" key="7">
    <source>
        <dbReference type="ARBA" id="ARBA00023211"/>
    </source>
</evidence>
<dbReference type="Gene3D" id="3.40.630.10">
    <property type="entry name" value="Zn peptidases"/>
    <property type="match status" value="1"/>
</dbReference>
<reference evidence="11 12" key="1">
    <citation type="submission" date="2023-04" db="EMBL/GenBank/DDBJ databases">
        <title>Luteimonas sp. M1R5S59.</title>
        <authorList>
            <person name="Sun J.-Q."/>
        </authorList>
    </citation>
    <scope>NUCLEOTIDE SEQUENCE [LARGE SCALE GENOMIC DNA]</scope>
    <source>
        <strain evidence="11 12">M1R5S59</strain>
    </source>
</reference>
<protein>
    <recommendedName>
        <fullName evidence="8">Probable cytosol aminopeptidase</fullName>
        <ecNumber evidence="8">3.4.11.1</ecNumber>
    </recommendedName>
    <alternativeName>
        <fullName evidence="8">Leucine aminopeptidase</fullName>
        <shortName evidence="8">LAP</shortName>
        <ecNumber evidence="8">3.4.11.10</ecNumber>
    </alternativeName>
    <alternativeName>
        <fullName evidence="8">Leucyl aminopeptidase</fullName>
    </alternativeName>
</protein>
<keyword evidence="6 8" id="KW-0378">Hydrolase</keyword>
<evidence type="ECO:0000256" key="5">
    <source>
        <dbReference type="ARBA" id="ARBA00022670"/>
    </source>
</evidence>
<keyword evidence="4 8" id="KW-0031">Aminopeptidase</keyword>
<accession>A0ABT6JP84</accession>
<dbReference type="InterPro" id="IPR008283">
    <property type="entry name" value="Peptidase_M17_N"/>
</dbReference>
<keyword evidence="5 8" id="KW-0645">Protease</keyword>
<name>A0ABT6JP84_9GAMM</name>
<feature type="domain" description="Cytosol aminopeptidase" evidence="10">
    <location>
        <begin position="363"/>
        <end position="370"/>
    </location>
</feature>
<keyword evidence="12" id="KW-1185">Reference proteome</keyword>
<dbReference type="Pfam" id="PF00883">
    <property type="entry name" value="Peptidase_M17"/>
    <property type="match status" value="1"/>
</dbReference>
<feature type="active site" evidence="8">
    <location>
        <position position="295"/>
    </location>
</feature>
<feature type="binding site" evidence="8">
    <location>
        <position position="288"/>
    </location>
    <ligand>
        <name>Mn(2+)</name>
        <dbReference type="ChEBI" id="CHEBI:29035"/>
        <label>2</label>
    </ligand>
</feature>
<keyword evidence="8" id="KW-0479">Metal-binding</keyword>
<dbReference type="NCBIfam" id="NF002077">
    <property type="entry name" value="PRK00913.2-4"/>
    <property type="match status" value="1"/>
</dbReference>
<comment type="subcellular location">
    <subcellularLocation>
        <location evidence="8">Cytoplasm</location>
    </subcellularLocation>
</comment>
<evidence type="ECO:0000256" key="4">
    <source>
        <dbReference type="ARBA" id="ARBA00022438"/>
    </source>
</evidence>
<dbReference type="Pfam" id="PF02789">
    <property type="entry name" value="Peptidase_M17_N"/>
    <property type="match status" value="1"/>
</dbReference>
<dbReference type="InterPro" id="IPR000819">
    <property type="entry name" value="Peptidase_M17_C"/>
</dbReference>
<proteinExistence type="inferred from homology"/>
<dbReference type="Gene3D" id="3.40.220.10">
    <property type="entry name" value="Leucine Aminopeptidase, subunit E, domain 1"/>
    <property type="match status" value="1"/>
</dbReference>
<feature type="binding site" evidence="8">
    <location>
        <position position="365"/>
    </location>
    <ligand>
        <name>Mn(2+)</name>
        <dbReference type="ChEBI" id="CHEBI:29035"/>
        <label>1</label>
    </ligand>
</feature>
<comment type="catalytic activity">
    <reaction evidence="2 8">
        <text>Release of an N-terminal amino acid, preferentially leucine, but not glutamic or aspartic acids.</text>
        <dbReference type="EC" id="3.4.11.10"/>
    </reaction>
</comment>
<feature type="binding site" evidence="8">
    <location>
        <position position="306"/>
    </location>
    <ligand>
        <name>Mn(2+)</name>
        <dbReference type="ChEBI" id="CHEBI:29035"/>
        <label>2</label>
    </ligand>
</feature>
<dbReference type="HAMAP" id="MF_00181">
    <property type="entry name" value="Cytosol_peptidase_M17"/>
    <property type="match status" value="1"/>
</dbReference>
<keyword evidence="7 8" id="KW-0464">Manganese</keyword>
<evidence type="ECO:0000256" key="6">
    <source>
        <dbReference type="ARBA" id="ARBA00022801"/>
    </source>
</evidence>
<dbReference type="SUPFAM" id="SSF53187">
    <property type="entry name" value="Zn-dependent exopeptidases"/>
    <property type="match status" value="1"/>
</dbReference>
<feature type="active site" evidence="8">
    <location>
        <position position="369"/>
    </location>
</feature>
<evidence type="ECO:0000259" key="10">
    <source>
        <dbReference type="PROSITE" id="PS00631"/>
    </source>
</evidence>
<dbReference type="SUPFAM" id="SSF52949">
    <property type="entry name" value="Macro domain-like"/>
    <property type="match status" value="1"/>
</dbReference>
<comment type="catalytic activity">
    <reaction evidence="1 8">
        <text>Release of an N-terminal amino acid, Xaa-|-Yaa-, in which Xaa is preferably Leu, but may be other amino acids including Pro although not Arg or Lys, and Yaa may be Pro. Amino acid amides and methyl esters are also readily hydrolyzed, but rates on arylamides are exceedingly low.</text>
        <dbReference type="EC" id="3.4.11.1"/>
    </reaction>
</comment>
<evidence type="ECO:0000256" key="3">
    <source>
        <dbReference type="ARBA" id="ARBA00009528"/>
    </source>
</evidence>
<dbReference type="GO" id="GO:0004177">
    <property type="term" value="F:aminopeptidase activity"/>
    <property type="evidence" value="ECO:0007669"/>
    <property type="project" value="UniProtKB-KW"/>
</dbReference>
<evidence type="ECO:0000256" key="2">
    <source>
        <dbReference type="ARBA" id="ARBA00000967"/>
    </source>
</evidence>
<comment type="function">
    <text evidence="8">Presumably involved in the processing and regular turnover of intracellular proteins. Catalyzes the removal of unsubstituted N-terminal amino acids from various peptides.</text>
</comment>
<dbReference type="PANTHER" id="PTHR11963">
    <property type="entry name" value="LEUCINE AMINOPEPTIDASE-RELATED"/>
    <property type="match status" value="1"/>
</dbReference>
<organism evidence="11 12">
    <name type="scientific">Luteimonas kalidii</name>
    <dbReference type="NCBI Taxonomy" id="3042025"/>
    <lineage>
        <taxon>Bacteria</taxon>
        <taxon>Pseudomonadati</taxon>
        <taxon>Pseudomonadota</taxon>
        <taxon>Gammaproteobacteria</taxon>
        <taxon>Lysobacterales</taxon>
        <taxon>Lysobacteraceae</taxon>
        <taxon>Luteimonas</taxon>
    </lineage>
</organism>
<evidence type="ECO:0000313" key="11">
    <source>
        <dbReference type="EMBL" id="MDH5832488.1"/>
    </source>
</evidence>
<dbReference type="RefSeq" id="WP_280576672.1">
    <property type="nucleotide sequence ID" value="NZ_JARXRO010000007.1"/>
</dbReference>
<sequence length="516" mass="53881">MSRFLFALAMFLGMVSAWPSVALAQRALAFEAHQVPENGSVAITVAEGLPTGGSFDIVDARTGGALRRAAEADGFRGKADSRLELRGFAGYERLLVLGLGDAGLQSARELEDVGGRVAQAFAKSRAARVDLVWDGAEAGAAAHLAFGAAIGQYRFDKYRSKSDEDAPAAAGQGTLAIRTREGAAAEAGYRAQWQPVAGAVAFARDLSTEPGNALWPEEFVDRVRAAARGLPLSIEVLDVPAMRALDMGGILAVGQGSVRPPRLLLVRYAGGAAGEPPLAFVGKGITFDSGGISIKPNTNMWQMKGDMTGAATVVSTVLALAGRQAPVNAVAVAALAENMPSGSASRPGDVVRTASGKTFEIMSTDAEGRMVLTDALWYVKRQDSPKLVIDVATLTGAVVTALGGDYAGLFSRDDALAAQLLAAGEASGEPLWRLPLRDDYGKRLESPIADLRNGGGSPGAGVGAYFIGEWVDRALPWAHLDIAGADWNDSADPTVPEGASGFGVRLLDRFVRDHHE</sequence>
<feature type="chain" id="PRO_5045250626" description="Probable cytosol aminopeptidase" evidence="9">
    <location>
        <begin position="25"/>
        <end position="516"/>
    </location>
</feature>
<evidence type="ECO:0000256" key="9">
    <source>
        <dbReference type="SAM" id="SignalP"/>
    </source>
</evidence>
<dbReference type="InterPro" id="IPR043472">
    <property type="entry name" value="Macro_dom-like"/>
</dbReference>
<dbReference type="NCBIfam" id="NF002075">
    <property type="entry name" value="PRK00913.2-2"/>
    <property type="match status" value="1"/>
</dbReference>
<dbReference type="InterPro" id="IPR011356">
    <property type="entry name" value="Leucine_aapep/pepB"/>
</dbReference>
<feature type="binding site" evidence="8">
    <location>
        <position position="283"/>
    </location>
    <ligand>
        <name>Mn(2+)</name>
        <dbReference type="ChEBI" id="CHEBI:29035"/>
        <label>2</label>
    </ligand>
</feature>
<dbReference type="EMBL" id="JARXRO010000007">
    <property type="protein sequence ID" value="MDH5832488.1"/>
    <property type="molecule type" value="Genomic_DNA"/>
</dbReference>
<evidence type="ECO:0000313" key="12">
    <source>
        <dbReference type="Proteomes" id="UP001156873"/>
    </source>
</evidence>
<dbReference type="PANTHER" id="PTHR11963:SF23">
    <property type="entry name" value="CYTOSOL AMINOPEPTIDASE"/>
    <property type="match status" value="1"/>
</dbReference>
<feature type="signal peptide" evidence="9">
    <location>
        <begin position="1"/>
        <end position="24"/>
    </location>
</feature>
<evidence type="ECO:0000256" key="8">
    <source>
        <dbReference type="HAMAP-Rule" id="MF_00181"/>
    </source>
</evidence>
<dbReference type="PRINTS" id="PR00481">
    <property type="entry name" value="LAMNOPPTDASE"/>
</dbReference>
<dbReference type="EC" id="3.4.11.10" evidence="8"/>
<keyword evidence="9" id="KW-0732">Signal</keyword>
<comment type="caution">
    <text evidence="11">The sequence shown here is derived from an EMBL/GenBank/DDBJ whole genome shotgun (WGS) entry which is preliminary data.</text>
</comment>
<comment type="cofactor">
    <cofactor evidence="8">
        <name>Mn(2+)</name>
        <dbReference type="ChEBI" id="CHEBI:29035"/>
    </cofactor>
    <text evidence="8">Binds 2 manganese ions per subunit.</text>
</comment>